<dbReference type="AlphaFoldDB" id="A0A7I4EMM8"/>
<reference evidence="1 2" key="2">
    <citation type="journal article" date="2018" name="Plant J.">
        <title>The Physcomitrella patens chromosome-scale assembly reveals moss genome structure and evolution.</title>
        <authorList>
            <person name="Lang D."/>
            <person name="Ullrich K.K."/>
            <person name="Murat F."/>
            <person name="Fuchs J."/>
            <person name="Jenkins J."/>
            <person name="Haas F.B."/>
            <person name="Piednoel M."/>
            <person name="Gundlach H."/>
            <person name="Van Bel M."/>
            <person name="Meyberg R."/>
            <person name="Vives C."/>
            <person name="Morata J."/>
            <person name="Symeonidi A."/>
            <person name="Hiss M."/>
            <person name="Muchero W."/>
            <person name="Kamisugi Y."/>
            <person name="Saleh O."/>
            <person name="Blanc G."/>
            <person name="Decker E.L."/>
            <person name="van Gessel N."/>
            <person name="Grimwood J."/>
            <person name="Hayes R.D."/>
            <person name="Graham S.W."/>
            <person name="Gunter L.E."/>
            <person name="McDaniel S.F."/>
            <person name="Hoernstein S.N.W."/>
            <person name="Larsson A."/>
            <person name="Li F.W."/>
            <person name="Perroud P.F."/>
            <person name="Phillips J."/>
            <person name="Ranjan P."/>
            <person name="Rokshar D.S."/>
            <person name="Rothfels C.J."/>
            <person name="Schneider L."/>
            <person name="Shu S."/>
            <person name="Stevenson D.W."/>
            <person name="Thummler F."/>
            <person name="Tillich M."/>
            <person name="Villarreal Aguilar J.C."/>
            <person name="Widiez T."/>
            <person name="Wong G.K."/>
            <person name="Wymore A."/>
            <person name="Zhang Y."/>
            <person name="Zimmer A.D."/>
            <person name="Quatrano R.S."/>
            <person name="Mayer K.F.X."/>
            <person name="Goodstein D."/>
            <person name="Casacuberta J.M."/>
            <person name="Vandepoele K."/>
            <person name="Reski R."/>
            <person name="Cuming A.C."/>
            <person name="Tuskan G.A."/>
            <person name="Maumus F."/>
            <person name="Salse J."/>
            <person name="Schmutz J."/>
            <person name="Rensing S.A."/>
        </authorList>
    </citation>
    <scope>NUCLEOTIDE SEQUENCE [LARGE SCALE GENOMIC DNA]</scope>
    <source>
        <strain evidence="1 2">cv. Gransden 2004</strain>
    </source>
</reference>
<sequence length="121" mass="13846">MHTAITQGWNLHELTYQEGSEWESVARCSHVSTAISSSIVGEDSPRIQLNPDADSATNQPKVALLGPKQRRWMGRNGPSHLGHEYVYACKCTYGFRRNIFLNSKLWRMNICRVAYTNEKFE</sequence>
<reference evidence="1" key="3">
    <citation type="submission" date="2020-12" db="UniProtKB">
        <authorList>
            <consortium name="EnsemblPlants"/>
        </authorList>
    </citation>
    <scope>IDENTIFICATION</scope>
</reference>
<organism evidence="1 2">
    <name type="scientific">Physcomitrium patens</name>
    <name type="common">Spreading-leaved earth moss</name>
    <name type="synonym">Physcomitrella patens</name>
    <dbReference type="NCBI Taxonomy" id="3218"/>
    <lineage>
        <taxon>Eukaryota</taxon>
        <taxon>Viridiplantae</taxon>
        <taxon>Streptophyta</taxon>
        <taxon>Embryophyta</taxon>
        <taxon>Bryophyta</taxon>
        <taxon>Bryophytina</taxon>
        <taxon>Bryopsida</taxon>
        <taxon>Funariidae</taxon>
        <taxon>Funariales</taxon>
        <taxon>Funariaceae</taxon>
        <taxon>Physcomitrium</taxon>
    </lineage>
</organism>
<accession>A0A7I4EMM8</accession>
<proteinExistence type="predicted"/>
<name>A0A7I4EMM8_PHYPA</name>
<dbReference type="Gramene" id="Pp3c9_14320V3.2">
    <property type="protein sequence ID" value="Pp3c9_14320V3.2"/>
    <property type="gene ID" value="Pp3c9_14320"/>
</dbReference>
<keyword evidence="2" id="KW-1185">Reference proteome</keyword>
<dbReference type="EMBL" id="ABEU02000009">
    <property type="status" value="NOT_ANNOTATED_CDS"/>
    <property type="molecule type" value="Genomic_DNA"/>
</dbReference>
<protein>
    <submittedName>
        <fullName evidence="1">Uncharacterized protein</fullName>
    </submittedName>
</protein>
<evidence type="ECO:0000313" key="1">
    <source>
        <dbReference type="EnsemblPlants" id="Pp3c9_14320V3.2"/>
    </source>
</evidence>
<dbReference type="Proteomes" id="UP000006727">
    <property type="component" value="Chromosome 9"/>
</dbReference>
<evidence type="ECO:0000313" key="2">
    <source>
        <dbReference type="Proteomes" id="UP000006727"/>
    </source>
</evidence>
<reference evidence="1 2" key="1">
    <citation type="journal article" date="2008" name="Science">
        <title>The Physcomitrella genome reveals evolutionary insights into the conquest of land by plants.</title>
        <authorList>
            <person name="Rensing S."/>
            <person name="Lang D."/>
            <person name="Zimmer A."/>
            <person name="Terry A."/>
            <person name="Salamov A."/>
            <person name="Shapiro H."/>
            <person name="Nishiyama T."/>
            <person name="Perroud P.-F."/>
            <person name="Lindquist E."/>
            <person name="Kamisugi Y."/>
            <person name="Tanahashi T."/>
            <person name="Sakakibara K."/>
            <person name="Fujita T."/>
            <person name="Oishi K."/>
            <person name="Shin-I T."/>
            <person name="Kuroki Y."/>
            <person name="Toyoda A."/>
            <person name="Suzuki Y."/>
            <person name="Hashimoto A."/>
            <person name="Yamaguchi K."/>
            <person name="Sugano A."/>
            <person name="Kohara Y."/>
            <person name="Fujiyama A."/>
            <person name="Anterola A."/>
            <person name="Aoki S."/>
            <person name="Ashton N."/>
            <person name="Barbazuk W.B."/>
            <person name="Barker E."/>
            <person name="Bennetzen J."/>
            <person name="Bezanilla M."/>
            <person name="Blankenship R."/>
            <person name="Cho S.H."/>
            <person name="Dutcher S."/>
            <person name="Estelle M."/>
            <person name="Fawcett J.A."/>
            <person name="Gundlach H."/>
            <person name="Hanada K."/>
            <person name="Heyl A."/>
            <person name="Hicks K.A."/>
            <person name="Hugh J."/>
            <person name="Lohr M."/>
            <person name="Mayer K."/>
            <person name="Melkozernov A."/>
            <person name="Murata T."/>
            <person name="Nelson D."/>
            <person name="Pils B."/>
            <person name="Prigge M."/>
            <person name="Reiss B."/>
            <person name="Renner T."/>
            <person name="Rombauts S."/>
            <person name="Rushton P."/>
            <person name="Sanderfoot A."/>
            <person name="Schween G."/>
            <person name="Shiu S.-H."/>
            <person name="Stueber K."/>
            <person name="Theodoulou F.L."/>
            <person name="Tu H."/>
            <person name="Van de Peer Y."/>
            <person name="Verrier P.J."/>
            <person name="Waters E."/>
            <person name="Wood A."/>
            <person name="Yang L."/>
            <person name="Cove D."/>
            <person name="Cuming A."/>
            <person name="Hasebe M."/>
            <person name="Lucas S."/>
            <person name="Mishler D.B."/>
            <person name="Reski R."/>
            <person name="Grigoriev I."/>
            <person name="Quatrano R.S."/>
            <person name="Boore J.L."/>
        </authorList>
    </citation>
    <scope>NUCLEOTIDE SEQUENCE [LARGE SCALE GENOMIC DNA]</scope>
    <source>
        <strain evidence="1 2">cv. Gransden 2004</strain>
    </source>
</reference>
<dbReference type="EnsemblPlants" id="Pp3c9_14320V3.2">
    <property type="protein sequence ID" value="Pp3c9_14320V3.2"/>
    <property type="gene ID" value="Pp3c9_14320"/>
</dbReference>